<evidence type="ECO:0000313" key="1">
    <source>
        <dbReference type="EMBL" id="EKO34843.1"/>
    </source>
</evidence>
<dbReference type="AlphaFoldDB" id="A0A0E2BHK1"/>
<dbReference type="EMBL" id="AHON02000027">
    <property type="protein sequence ID" value="EKO34843.1"/>
    <property type="molecule type" value="Genomic_DNA"/>
</dbReference>
<reference evidence="1" key="1">
    <citation type="submission" date="2012-10" db="EMBL/GenBank/DDBJ databases">
        <authorList>
            <person name="Harkins D.M."/>
            <person name="Durkin A.S."/>
            <person name="Brinkac L.M."/>
            <person name="Haft D.H."/>
            <person name="Selengut J.D."/>
            <person name="Sanka R."/>
            <person name="DePew J."/>
            <person name="Purushe J."/>
            <person name="Matthias M.A."/>
            <person name="Vinetz J.M."/>
            <person name="Sutton G.G."/>
            <person name="Nierman W.C."/>
            <person name="Fouts D.E."/>
        </authorList>
    </citation>
    <scope>NUCLEOTIDE SEQUENCE [LARGE SCALE GENOMIC DNA]</scope>
    <source>
        <strain evidence="1">MOR084</strain>
    </source>
</reference>
<name>A0A0E2BHK1_9LEPT</name>
<comment type="caution">
    <text evidence="1">The sequence shown here is derived from an EMBL/GenBank/DDBJ whole genome shotgun (WGS) entry which is preliminary data.</text>
</comment>
<gene>
    <name evidence="1" type="ORF">LEP1GSC179_1691</name>
</gene>
<keyword evidence="2" id="KW-1185">Reference proteome</keyword>
<accession>A0A0E2BHK1</accession>
<evidence type="ECO:0000313" key="2">
    <source>
        <dbReference type="Proteomes" id="UP000006329"/>
    </source>
</evidence>
<sequence length="81" mass="9508">MISMEPEKVISIPIRELPHLKVLLAGWYNFLKESYDQKRIDQNEFKDALRSNVVYNIDQDQVEVLLAGKETLLQNFRKSLS</sequence>
<protein>
    <submittedName>
        <fullName evidence="1">Uncharacterized protein</fullName>
    </submittedName>
</protein>
<proteinExistence type="predicted"/>
<organism evidence="1 2">
    <name type="scientific">Leptospira santarosai str. MOR084</name>
    <dbReference type="NCBI Taxonomy" id="1049984"/>
    <lineage>
        <taxon>Bacteria</taxon>
        <taxon>Pseudomonadati</taxon>
        <taxon>Spirochaetota</taxon>
        <taxon>Spirochaetia</taxon>
        <taxon>Leptospirales</taxon>
        <taxon>Leptospiraceae</taxon>
        <taxon>Leptospira</taxon>
    </lineage>
</organism>
<dbReference type="Proteomes" id="UP000006329">
    <property type="component" value="Unassembled WGS sequence"/>
</dbReference>